<feature type="domain" description="TfoX N-terminal" evidence="1">
    <location>
        <begin position="13"/>
        <end position="100"/>
    </location>
</feature>
<organism evidence="2 3">
    <name type="scientific">Pacificibacter maritimus</name>
    <dbReference type="NCBI Taxonomy" id="762213"/>
    <lineage>
        <taxon>Bacteria</taxon>
        <taxon>Pseudomonadati</taxon>
        <taxon>Pseudomonadota</taxon>
        <taxon>Alphaproteobacteria</taxon>
        <taxon>Rhodobacterales</taxon>
        <taxon>Roseobacteraceae</taxon>
        <taxon>Pacificibacter</taxon>
    </lineage>
</organism>
<dbReference type="OrthoDB" id="1524907at2"/>
<dbReference type="SUPFAM" id="SSF159894">
    <property type="entry name" value="YgaC/TfoX-N like"/>
    <property type="match status" value="1"/>
</dbReference>
<sequence length="102" mass="11028">MSITQDMIAYAHDLFAPLGAITSRKMMGGLAIYQNGVIFASLDAQGTVYLKAKGDFAQQLAAEGAQQFQTHRGPMAYWTLPQAALDDPDLASHWGQKALTVL</sequence>
<reference evidence="2 3" key="1">
    <citation type="submission" date="2018-11" db="EMBL/GenBank/DDBJ databases">
        <title>Genomic Encyclopedia of Type Strains, Phase IV (KMG-IV): sequencing the most valuable type-strain genomes for metagenomic binning, comparative biology and taxonomic classification.</title>
        <authorList>
            <person name="Goeker M."/>
        </authorList>
    </citation>
    <scope>NUCLEOTIDE SEQUENCE [LARGE SCALE GENOMIC DNA]</scope>
    <source>
        <strain evidence="2 3">DSM 104731</strain>
    </source>
</reference>
<dbReference type="EMBL" id="RKQK01000001">
    <property type="protein sequence ID" value="RPE71761.1"/>
    <property type="molecule type" value="Genomic_DNA"/>
</dbReference>
<dbReference type="AlphaFoldDB" id="A0A3N4UW53"/>
<dbReference type="InterPro" id="IPR007076">
    <property type="entry name" value="TfoX_N"/>
</dbReference>
<protein>
    <submittedName>
        <fullName evidence="2">DNA transformation protein</fullName>
    </submittedName>
</protein>
<evidence type="ECO:0000313" key="2">
    <source>
        <dbReference type="EMBL" id="RPE71761.1"/>
    </source>
</evidence>
<accession>A0A3N4UW53</accession>
<keyword evidence="3" id="KW-1185">Reference proteome</keyword>
<dbReference type="Pfam" id="PF04993">
    <property type="entry name" value="TfoX_N"/>
    <property type="match status" value="1"/>
</dbReference>
<dbReference type="RefSeq" id="WP_123791945.1">
    <property type="nucleotide sequence ID" value="NZ_RKQK01000001.1"/>
</dbReference>
<dbReference type="Gene3D" id="3.30.1460.30">
    <property type="entry name" value="YgaC/TfoX-N like chaperone"/>
    <property type="match status" value="1"/>
</dbReference>
<evidence type="ECO:0000313" key="3">
    <source>
        <dbReference type="Proteomes" id="UP000269689"/>
    </source>
</evidence>
<dbReference type="Proteomes" id="UP000269689">
    <property type="component" value="Unassembled WGS sequence"/>
</dbReference>
<name>A0A3N4UW53_9RHOB</name>
<comment type="caution">
    <text evidence="2">The sequence shown here is derived from an EMBL/GenBank/DDBJ whole genome shotgun (WGS) entry which is preliminary data.</text>
</comment>
<evidence type="ECO:0000259" key="1">
    <source>
        <dbReference type="Pfam" id="PF04993"/>
    </source>
</evidence>
<proteinExistence type="predicted"/>
<gene>
    <name evidence="2" type="ORF">EDD53_0889</name>
</gene>